<feature type="domain" description="Ubiquitin-like" evidence="1">
    <location>
        <begin position="294"/>
        <end position="369"/>
    </location>
</feature>
<dbReference type="PANTHER" id="PTHR10666">
    <property type="entry name" value="UBIQUITIN"/>
    <property type="match status" value="1"/>
</dbReference>
<dbReference type="OrthoDB" id="428577at2759"/>
<dbReference type="Pfam" id="PF00240">
    <property type="entry name" value="ubiquitin"/>
    <property type="match status" value="1"/>
</dbReference>
<dbReference type="FunFam" id="3.10.20.90:FF:000160">
    <property type="entry name" value="Polyubiquitin-C"/>
    <property type="match status" value="1"/>
</dbReference>
<evidence type="ECO:0000259" key="1">
    <source>
        <dbReference type="PROSITE" id="PS50053"/>
    </source>
</evidence>
<dbReference type="InterPro" id="IPR050158">
    <property type="entry name" value="Ubiquitin_ubiquitin-like"/>
</dbReference>
<dbReference type="PROSITE" id="PS00299">
    <property type="entry name" value="UBIQUITIN_1"/>
    <property type="match status" value="1"/>
</dbReference>
<evidence type="ECO:0000313" key="2">
    <source>
        <dbReference type="Proteomes" id="UP000515158"/>
    </source>
</evidence>
<feature type="domain" description="Ubiquitin-like" evidence="1">
    <location>
        <begin position="199"/>
        <end position="252"/>
    </location>
</feature>
<dbReference type="InterPro" id="IPR019956">
    <property type="entry name" value="Ubiquitin_dom"/>
</dbReference>
<dbReference type="InParanoid" id="A0A6P8YS34"/>
<dbReference type="KEGG" id="tpal:117642636"/>
<accession>A0A6P8YS34</accession>
<protein>
    <submittedName>
        <fullName evidence="3">Polyubiquitin-B-like</fullName>
    </submittedName>
</protein>
<dbReference type="Proteomes" id="UP000515158">
    <property type="component" value="Unplaced"/>
</dbReference>
<gene>
    <name evidence="3" type="primary">LOC117642636</name>
</gene>
<dbReference type="SMART" id="SM00213">
    <property type="entry name" value="UBQ"/>
    <property type="match status" value="1"/>
</dbReference>
<dbReference type="SUPFAM" id="SSF54236">
    <property type="entry name" value="Ubiquitin-like"/>
    <property type="match status" value="1"/>
</dbReference>
<evidence type="ECO:0000313" key="3">
    <source>
        <dbReference type="RefSeq" id="XP_034236912.1"/>
    </source>
</evidence>
<dbReference type="InterPro" id="IPR000626">
    <property type="entry name" value="Ubiquitin-like_dom"/>
</dbReference>
<keyword evidence="2" id="KW-1185">Reference proteome</keyword>
<organism evidence="3">
    <name type="scientific">Thrips palmi</name>
    <name type="common">Melon thrips</name>
    <dbReference type="NCBI Taxonomy" id="161013"/>
    <lineage>
        <taxon>Eukaryota</taxon>
        <taxon>Metazoa</taxon>
        <taxon>Ecdysozoa</taxon>
        <taxon>Arthropoda</taxon>
        <taxon>Hexapoda</taxon>
        <taxon>Insecta</taxon>
        <taxon>Pterygota</taxon>
        <taxon>Neoptera</taxon>
        <taxon>Paraneoptera</taxon>
        <taxon>Thysanoptera</taxon>
        <taxon>Terebrantia</taxon>
        <taxon>Thripoidea</taxon>
        <taxon>Thripidae</taxon>
        <taxon>Thrips</taxon>
    </lineage>
</organism>
<dbReference type="PRINTS" id="PR00348">
    <property type="entry name" value="UBIQUITIN"/>
</dbReference>
<proteinExistence type="predicted"/>
<dbReference type="AlphaFoldDB" id="A0A6P8YS34"/>
<reference evidence="3" key="1">
    <citation type="submission" date="2025-08" db="UniProtKB">
        <authorList>
            <consortium name="RefSeq"/>
        </authorList>
    </citation>
    <scope>IDENTIFICATION</scope>
    <source>
        <tissue evidence="3">Total insect</tissue>
    </source>
</reference>
<sequence>MDARGRAVGEADAEARGIRRTKWRLGVWPREGCGHEVFLSQWRLIDTKLGLREQPLHVKTPTGDTILAASDSVSLDWLKESVERELGIPRAEQRLRTSDGSCPSKMADVLGRRFLSLLVCGKQRVGANLWFWVQHPAGKAFVEALSTDTVGSVLARVRQHGGELDGLHLDDVELKTSRTLADYNVACLDTLELRERGSLRVAVAVEHEGAAAATKTVKVGVNPDDTVAELRRRVVLVAVAEPMKRRRLEYDGGVELRVGEETLAGHLSVEESGLAAPTARPPLRCLIPSYENRMTIKVCTLTGKLVTVPCQPSDSIEMIKQLILDIEGIPIDRQRLIFAGKQLEDGRTLSDYYIQKDTVLHIVLRLRGGGGPDVVRGLQVDEEAAPEGAEPIAAPAAGASAPAAALTVGKIRSGEVVPPQRTKTCQFPVESYRLCPWLQFDVFVL</sequence>
<dbReference type="PROSITE" id="PS50053">
    <property type="entry name" value="UBIQUITIN_2"/>
    <property type="match status" value="2"/>
</dbReference>
<dbReference type="Gene3D" id="3.10.20.90">
    <property type="entry name" value="Phosphatidylinositol 3-kinase Catalytic Subunit, Chain A, domain 1"/>
    <property type="match status" value="2"/>
</dbReference>
<dbReference type="RefSeq" id="XP_034236912.1">
    <property type="nucleotide sequence ID" value="XM_034381021.1"/>
</dbReference>
<dbReference type="CDD" id="cd17039">
    <property type="entry name" value="Ubl_ubiquitin_like"/>
    <property type="match status" value="1"/>
</dbReference>
<dbReference type="InterPro" id="IPR029071">
    <property type="entry name" value="Ubiquitin-like_domsf"/>
</dbReference>
<dbReference type="GeneID" id="117642636"/>
<name>A0A6P8YS34_THRPL</name>
<dbReference type="InterPro" id="IPR019954">
    <property type="entry name" value="Ubiquitin_CS"/>
</dbReference>